<evidence type="ECO:0000313" key="1">
    <source>
        <dbReference type="EMBL" id="CAF2146135.1"/>
    </source>
</evidence>
<accession>A0A816XH36</accession>
<organism evidence="1">
    <name type="scientific">Brassica napus</name>
    <name type="common">Rape</name>
    <dbReference type="NCBI Taxonomy" id="3708"/>
    <lineage>
        <taxon>Eukaryota</taxon>
        <taxon>Viridiplantae</taxon>
        <taxon>Streptophyta</taxon>
        <taxon>Embryophyta</taxon>
        <taxon>Tracheophyta</taxon>
        <taxon>Spermatophyta</taxon>
        <taxon>Magnoliopsida</taxon>
        <taxon>eudicotyledons</taxon>
        <taxon>Gunneridae</taxon>
        <taxon>Pentapetalae</taxon>
        <taxon>rosids</taxon>
        <taxon>malvids</taxon>
        <taxon>Brassicales</taxon>
        <taxon>Brassicaceae</taxon>
        <taxon>Brassiceae</taxon>
        <taxon>Brassica</taxon>
    </lineage>
</organism>
<dbReference type="Proteomes" id="UP001295469">
    <property type="component" value="Chromosome A01"/>
</dbReference>
<proteinExistence type="predicted"/>
<reference evidence="1" key="1">
    <citation type="submission" date="2021-01" db="EMBL/GenBank/DDBJ databases">
        <authorList>
            <consortium name="Genoscope - CEA"/>
            <person name="William W."/>
        </authorList>
    </citation>
    <scope>NUCLEOTIDE SEQUENCE</scope>
</reference>
<gene>
    <name evidence="1" type="ORF">DARMORV10_A01P00070.1</name>
</gene>
<dbReference type="EMBL" id="HG994355">
    <property type="protein sequence ID" value="CAF2146135.1"/>
    <property type="molecule type" value="Genomic_DNA"/>
</dbReference>
<name>A0A816XH36_BRANA</name>
<dbReference type="AlphaFoldDB" id="A0A816XH36"/>
<sequence length="105" mass="11739">MIFGQFKVFAPSKHLFSVGLVRHIKQRIETASGWIGASYPATNWLWEYQQPSASAVRPFVSPLLPLLDLCVISRNNQSLVVSRDSPPLLCHHSIHQFSLLASLSP</sequence>
<protein>
    <submittedName>
        <fullName evidence="1">(rape) hypothetical protein</fullName>
    </submittedName>
</protein>